<protein>
    <recommendedName>
        <fullName evidence="2">Calcineurin-like phosphoesterase domain-containing protein</fullName>
    </recommendedName>
</protein>
<dbReference type="GO" id="GO:0016791">
    <property type="term" value="F:phosphatase activity"/>
    <property type="evidence" value="ECO:0007669"/>
    <property type="project" value="TreeGrafter"/>
</dbReference>
<dbReference type="InterPro" id="IPR004843">
    <property type="entry name" value="Calcineurin-like_PHP"/>
</dbReference>
<dbReference type="InterPro" id="IPR029052">
    <property type="entry name" value="Metallo-depent_PP-like"/>
</dbReference>
<sequence>MSAAVSKEVYHQHIEDVTPIESTKHLPIYRRKWLLVSAVVFTVTATIVIAITVPISIRNLNALRAKDENVHFTSTSKIANNSSSVATTTPKIVPQNITGTRKASSLITPDKQESLHPPVYAHAVSPWSNLTRLKIYHPSDQGRIFVMGDIHGCLNEMNQLLDKIQFKPDQDVLILAGDLVFRGQDSIGVIQRARELNALCVRGNHDDKVIRLKTYEYQHGKASMSPADEIMPEGQVGDPLKFGNKHIEISKNLNVEDYTYLAGCPLILDIPDLNTRVVHGGLDPLISNLIDNDPWSVMNMRDMDDNNQPSKLKLNKKPGNDVQHWTTAYEANAAKTNNQVTVYYGHDASRGIVINNQTVGVDSGCVYGRKLSAVEMRSRELAQVDCLGGDKHGGDDDD</sequence>
<reference evidence="3 4" key="1">
    <citation type="submission" date="2014-09" db="EMBL/GenBank/DDBJ databases">
        <authorList>
            <person name="Ellenberger Sabrina"/>
        </authorList>
    </citation>
    <scope>NUCLEOTIDE SEQUENCE [LARGE SCALE GENOMIC DNA]</scope>
    <source>
        <strain evidence="3 4">CBS 412.66</strain>
    </source>
</reference>
<dbReference type="Gene3D" id="3.60.21.10">
    <property type="match status" value="1"/>
</dbReference>
<evidence type="ECO:0000313" key="4">
    <source>
        <dbReference type="Proteomes" id="UP000054107"/>
    </source>
</evidence>
<evidence type="ECO:0000313" key="3">
    <source>
        <dbReference type="EMBL" id="CEP15248.1"/>
    </source>
</evidence>
<dbReference type="PANTHER" id="PTHR42850">
    <property type="entry name" value="METALLOPHOSPHOESTERASE"/>
    <property type="match status" value="1"/>
</dbReference>
<keyword evidence="1" id="KW-1133">Transmembrane helix</keyword>
<keyword evidence="1" id="KW-0812">Transmembrane</keyword>
<feature type="domain" description="Calcineurin-like phosphoesterase" evidence="2">
    <location>
        <begin position="143"/>
        <end position="347"/>
    </location>
</feature>
<dbReference type="GO" id="GO:0005737">
    <property type="term" value="C:cytoplasm"/>
    <property type="evidence" value="ECO:0007669"/>
    <property type="project" value="TreeGrafter"/>
</dbReference>
<organism evidence="3 4">
    <name type="scientific">Parasitella parasitica</name>
    <dbReference type="NCBI Taxonomy" id="35722"/>
    <lineage>
        <taxon>Eukaryota</taxon>
        <taxon>Fungi</taxon>
        <taxon>Fungi incertae sedis</taxon>
        <taxon>Mucoromycota</taxon>
        <taxon>Mucoromycotina</taxon>
        <taxon>Mucoromycetes</taxon>
        <taxon>Mucorales</taxon>
        <taxon>Mucorineae</taxon>
        <taxon>Mucoraceae</taxon>
        <taxon>Parasitella</taxon>
    </lineage>
</organism>
<evidence type="ECO:0000256" key="1">
    <source>
        <dbReference type="SAM" id="Phobius"/>
    </source>
</evidence>
<gene>
    <name evidence="3" type="primary">PARPA_09453.1 scaffold 36645</name>
</gene>
<evidence type="ECO:0000259" key="2">
    <source>
        <dbReference type="Pfam" id="PF00149"/>
    </source>
</evidence>
<proteinExistence type="predicted"/>
<dbReference type="OrthoDB" id="10267127at2759"/>
<dbReference type="Proteomes" id="UP000054107">
    <property type="component" value="Unassembled WGS sequence"/>
</dbReference>
<feature type="transmembrane region" description="Helical" evidence="1">
    <location>
        <begin position="33"/>
        <end position="57"/>
    </location>
</feature>
<dbReference type="SUPFAM" id="SSF56300">
    <property type="entry name" value="Metallo-dependent phosphatases"/>
    <property type="match status" value="1"/>
</dbReference>
<dbReference type="GO" id="GO:0006798">
    <property type="term" value="P:polyphosphate catabolic process"/>
    <property type="evidence" value="ECO:0007669"/>
    <property type="project" value="TreeGrafter"/>
</dbReference>
<dbReference type="InterPro" id="IPR050126">
    <property type="entry name" value="Ap4A_hydrolase"/>
</dbReference>
<keyword evidence="1" id="KW-0472">Membrane</keyword>
<dbReference type="Pfam" id="PF00149">
    <property type="entry name" value="Metallophos"/>
    <property type="match status" value="1"/>
</dbReference>
<dbReference type="EMBL" id="LN732021">
    <property type="protein sequence ID" value="CEP15248.1"/>
    <property type="molecule type" value="Genomic_DNA"/>
</dbReference>
<dbReference type="PANTHER" id="PTHR42850:SF4">
    <property type="entry name" value="ZINC-DEPENDENT ENDOPOLYPHOSPHATASE"/>
    <property type="match status" value="1"/>
</dbReference>
<accession>A0A0B7NJX1</accession>
<dbReference type="GO" id="GO:0000298">
    <property type="term" value="F:endopolyphosphatase activity"/>
    <property type="evidence" value="ECO:0007669"/>
    <property type="project" value="TreeGrafter"/>
</dbReference>
<dbReference type="STRING" id="35722.A0A0B7NJX1"/>
<dbReference type="AlphaFoldDB" id="A0A0B7NJX1"/>
<dbReference type="CDD" id="cd00144">
    <property type="entry name" value="MPP_PPP_family"/>
    <property type="match status" value="1"/>
</dbReference>
<keyword evidence="4" id="KW-1185">Reference proteome</keyword>
<name>A0A0B7NJX1_9FUNG</name>